<dbReference type="Proteomes" id="UP001501470">
    <property type="component" value="Unassembled WGS sequence"/>
</dbReference>
<keyword evidence="2" id="KW-1185">Reference proteome</keyword>
<reference evidence="2" key="1">
    <citation type="journal article" date="2019" name="Int. J. Syst. Evol. Microbiol.">
        <title>The Global Catalogue of Microorganisms (GCM) 10K type strain sequencing project: providing services to taxonomists for standard genome sequencing and annotation.</title>
        <authorList>
            <consortium name="The Broad Institute Genomics Platform"/>
            <consortium name="The Broad Institute Genome Sequencing Center for Infectious Disease"/>
            <person name="Wu L."/>
            <person name="Ma J."/>
        </authorList>
    </citation>
    <scope>NUCLEOTIDE SEQUENCE [LARGE SCALE GENOMIC DNA]</scope>
    <source>
        <strain evidence="2">JCM 15933</strain>
    </source>
</reference>
<proteinExistence type="predicted"/>
<evidence type="ECO:0008006" key="3">
    <source>
        <dbReference type="Google" id="ProtNLM"/>
    </source>
</evidence>
<dbReference type="InterPro" id="IPR011989">
    <property type="entry name" value="ARM-like"/>
</dbReference>
<gene>
    <name evidence="1" type="ORF">GCM10009827_106650</name>
</gene>
<organism evidence="1 2">
    <name type="scientific">Dactylosporangium maewongense</name>
    <dbReference type="NCBI Taxonomy" id="634393"/>
    <lineage>
        <taxon>Bacteria</taxon>
        <taxon>Bacillati</taxon>
        <taxon>Actinomycetota</taxon>
        <taxon>Actinomycetes</taxon>
        <taxon>Micromonosporales</taxon>
        <taxon>Micromonosporaceae</taxon>
        <taxon>Dactylosporangium</taxon>
    </lineage>
</organism>
<dbReference type="Gene3D" id="1.25.10.10">
    <property type="entry name" value="Leucine-rich Repeat Variant"/>
    <property type="match status" value="1"/>
</dbReference>
<dbReference type="SUPFAM" id="SSF48371">
    <property type="entry name" value="ARM repeat"/>
    <property type="match status" value="1"/>
</dbReference>
<evidence type="ECO:0000313" key="2">
    <source>
        <dbReference type="Proteomes" id="UP001501470"/>
    </source>
</evidence>
<protein>
    <recommendedName>
        <fullName evidence="3">HEAT repeat domain-containing protein</fullName>
    </recommendedName>
</protein>
<comment type="caution">
    <text evidence="1">The sequence shown here is derived from an EMBL/GenBank/DDBJ whole genome shotgun (WGS) entry which is preliminary data.</text>
</comment>
<dbReference type="InterPro" id="IPR016024">
    <property type="entry name" value="ARM-type_fold"/>
</dbReference>
<evidence type="ECO:0000313" key="1">
    <source>
        <dbReference type="EMBL" id="GAA1567604.1"/>
    </source>
</evidence>
<dbReference type="EMBL" id="BAAAQD010000039">
    <property type="protein sequence ID" value="GAA1567604.1"/>
    <property type="molecule type" value="Genomic_DNA"/>
</dbReference>
<dbReference type="RefSeq" id="WP_344513486.1">
    <property type="nucleotide sequence ID" value="NZ_BAAAQD010000039.1"/>
</dbReference>
<sequence length="311" mass="34428">MAQGDWVPDELDLPWLTQFDVRTLVAGVPAGPVGADDPVWETLHDNGLLPSRVRDAIEGLRGSSPATMAEALVDLGWTVCSDGNTSASGAFVVPMLIRAAADTSAQSRADALQLIGDLARVFTLNMEMRPSMLWVMQPMPVYDSSGYLENWAVEAARMMVGRDTDLLVELLDDDDPDVRGRAAYVLVTALPVDGDLVEILRLRLAAETVASVRMILVICIAQHLRELDQVPEALAWSRANWSDRASPLEIRLGGVIAWLNLTDEAVPPELRKVLSELPMPAVRELSEQLPWIWWLNYQTDGIANWWQRLIQ</sequence>
<accession>A0ABP4NTU2</accession>
<name>A0ABP4NTU2_9ACTN</name>